<evidence type="ECO:0000313" key="2">
    <source>
        <dbReference type="Proteomes" id="UP001497472"/>
    </source>
</evidence>
<protein>
    <submittedName>
        <fullName evidence="1">Uncharacterized protein</fullName>
    </submittedName>
</protein>
<dbReference type="AlphaFoldDB" id="A0AAV1J6C4"/>
<sequence length="107" mass="11960">MRPTPPLHRTAHPSDSLPTTPSLVTIHWNAGTVLRCLVIARTSVDMGIVGCGRVSADSIWQRRPGRRRWSSGASRRRRRRPDRVCNTNFGCMMGDLNIGNNPAQTLR</sequence>
<keyword evidence="2" id="KW-1185">Reference proteome</keyword>
<gene>
    <name evidence="1" type="ORF">LNINA_LOCUS4724</name>
</gene>
<comment type="caution">
    <text evidence="1">The sequence shown here is derived from an EMBL/GenBank/DDBJ whole genome shotgun (WGS) entry which is preliminary data.</text>
</comment>
<dbReference type="EMBL" id="CAVLEF010000006">
    <property type="protein sequence ID" value="CAK1545029.1"/>
    <property type="molecule type" value="Genomic_DNA"/>
</dbReference>
<organism evidence="1 2">
    <name type="scientific">Leptosia nina</name>
    <dbReference type="NCBI Taxonomy" id="320188"/>
    <lineage>
        <taxon>Eukaryota</taxon>
        <taxon>Metazoa</taxon>
        <taxon>Ecdysozoa</taxon>
        <taxon>Arthropoda</taxon>
        <taxon>Hexapoda</taxon>
        <taxon>Insecta</taxon>
        <taxon>Pterygota</taxon>
        <taxon>Neoptera</taxon>
        <taxon>Endopterygota</taxon>
        <taxon>Lepidoptera</taxon>
        <taxon>Glossata</taxon>
        <taxon>Ditrysia</taxon>
        <taxon>Papilionoidea</taxon>
        <taxon>Pieridae</taxon>
        <taxon>Pierinae</taxon>
        <taxon>Leptosia</taxon>
    </lineage>
</organism>
<dbReference type="Proteomes" id="UP001497472">
    <property type="component" value="Unassembled WGS sequence"/>
</dbReference>
<proteinExistence type="predicted"/>
<evidence type="ECO:0000313" key="1">
    <source>
        <dbReference type="EMBL" id="CAK1545029.1"/>
    </source>
</evidence>
<name>A0AAV1J6C4_9NEOP</name>
<reference evidence="1 2" key="1">
    <citation type="submission" date="2023-11" db="EMBL/GenBank/DDBJ databases">
        <authorList>
            <person name="Okamura Y."/>
        </authorList>
    </citation>
    <scope>NUCLEOTIDE SEQUENCE [LARGE SCALE GENOMIC DNA]</scope>
</reference>
<accession>A0AAV1J6C4</accession>